<dbReference type="InterPro" id="IPR006531">
    <property type="entry name" value="Gp5/Vgr_OB"/>
</dbReference>
<accession>A0A2S0MND7</accession>
<feature type="domain" description="Gp5/Type VI secretion system Vgr protein OB-fold" evidence="1">
    <location>
        <begin position="75"/>
        <end position="128"/>
    </location>
</feature>
<proteinExistence type="predicted"/>
<reference evidence="3" key="1">
    <citation type="submission" date="2018-03" db="EMBL/GenBank/DDBJ databases">
        <title>Genomic analysis of the strain SH-1 isolated from shrimp intestine.</title>
        <authorList>
            <person name="Kim Y.-S."/>
            <person name="Kim S.-E."/>
            <person name="Kim K.-H."/>
        </authorList>
    </citation>
    <scope>NUCLEOTIDE SEQUENCE [LARGE SCALE GENOMIC DNA]</scope>
    <source>
        <strain evidence="3">SH-1</strain>
    </source>
</reference>
<keyword evidence="3" id="KW-1185">Reference proteome</keyword>
<evidence type="ECO:0000313" key="2">
    <source>
        <dbReference type="EMBL" id="AVO37390.1"/>
    </source>
</evidence>
<organism evidence="2 3">
    <name type="scientific">Pukyongiella litopenaei</name>
    <dbReference type="NCBI Taxonomy" id="2605946"/>
    <lineage>
        <taxon>Bacteria</taxon>
        <taxon>Pseudomonadati</taxon>
        <taxon>Pseudomonadota</taxon>
        <taxon>Alphaproteobacteria</taxon>
        <taxon>Rhodobacterales</taxon>
        <taxon>Paracoccaceae</taxon>
        <taxon>Pukyongiella</taxon>
    </lineage>
</organism>
<dbReference type="Pfam" id="PF18946">
    <property type="entry name" value="Apex"/>
    <property type="match status" value="1"/>
</dbReference>
<dbReference type="InterPro" id="IPR037026">
    <property type="entry name" value="Vgr_OB-fold_dom_sf"/>
</dbReference>
<dbReference type="Pfam" id="PF04717">
    <property type="entry name" value="Phage_base_V"/>
    <property type="match status" value="1"/>
</dbReference>
<name>A0A2S0MND7_9RHOB</name>
<dbReference type="KEGG" id="thas:C6Y53_06480"/>
<protein>
    <recommendedName>
        <fullName evidence="1">Gp5/Type VI secretion system Vgr protein OB-fold domain-containing protein</fullName>
    </recommendedName>
</protein>
<sequence length="175" mass="18725">MGTQCRYRPQLLCRRGRHAWSDSHVLGARHRPGSRSRLCSCHRGGLMSDYATSQIMQALERMIIVATVTQRSDDKVKVKWLDGAESDWLRLAQLGSGEQKFWIPQGPGDQVVVLSPGGDTTKGVVYPGPFAGGVPAGNFEGTFTGTGDVVASGISLVDHVHGDVQPGAADTGQPK</sequence>
<dbReference type="EMBL" id="CP027665">
    <property type="protein sequence ID" value="AVO37390.1"/>
    <property type="molecule type" value="Genomic_DNA"/>
</dbReference>
<dbReference type="Gene3D" id="2.40.50.230">
    <property type="entry name" value="Gp5 N-terminal domain"/>
    <property type="match status" value="1"/>
</dbReference>
<evidence type="ECO:0000313" key="3">
    <source>
        <dbReference type="Proteomes" id="UP000237655"/>
    </source>
</evidence>
<dbReference type="AlphaFoldDB" id="A0A2S0MND7"/>
<gene>
    <name evidence="2" type="ORF">C6Y53_06480</name>
</gene>
<dbReference type="Proteomes" id="UP000237655">
    <property type="component" value="Chromosome"/>
</dbReference>
<dbReference type="InterPro" id="IPR044033">
    <property type="entry name" value="GpV-like_apex"/>
</dbReference>
<evidence type="ECO:0000259" key="1">
    <source>
        <dbReference type="Pfam" id="PF04717"/>
    </source>
</evidence>